<dbReference type="AlphaFoldDB" id="A0A0W0TQX4"/>
<feature type="compositionally biased region" description="Basic residues" evidence="1">
    <location>
        <begin position="119"/>
        <end position="131"/>
    </location>
</feature>
<evidence type="ECO:0000313" key="2">
    <source>
        <dbReference type="EMBL" id="KTC97882.1"/>
    </source>
</evidence>
<keyword evidence="3" id="KW-1185">Reference proteome</keyword>
<feature type="compositionally biased region" description="Basic residues" evidence="1">
    <location>
        <begin position="169"/>
        <end position="178"/>
    </location>
</feature>
<proteinExistence type="predicted"/>
<name>A0A0W0TQX4_9GAMM</name>
<evidence type="ECO:0000256" key="1">
    <source>
        <dbReference type="SAM" id="MobiDB-lite"/>
    </source>
</evidence>
<dbReference type="STRING" id="45065.Lgee_1696"/>
<accession>A0A0W0TQX4</accession>
<protein>
    <submittedName>
        <fullName evidence="2">Uncharacterized protein</fullName>
    </submittedName>
</protein>
<feature type="region of interest" description="Disordered" evidence="1">
    <location>
        <begin position="87"/>
        <end position="183"/>
    </location>
</feature>
<dbReference type="EMBL" id="LNYC01000069">
    <property type="protein sequence ID" value="KTC97882.1"/>
    <property type="molecule type" value="Genomic_DNA"/>
</dbReference>
<dbReference type="PATRIC" id="fig|45065.4.peg.1841"/>
<sequence length="602" mass="67269">MERVTFDGVTWSGMKLYWAHNPDTNTASLEWGGRSIPSVLQDTLREYTGITISNENAIIGNVNEFSQTYRMVSSNLEVVHQSAPRVRLPDIPSLSSLSTSQNPPPDSTRSNSDGGASSRRPHSDRSHHRSPKGNGSDSGRLRLVRAEKKTPPSPSSSSDVATPVAVERHRSRRLHRTQSQKTIGVRVKKKPVATTASGLTSEMVAALIVPLKAKDAALPRREYLSITAKSLCESDEALRRDTLEYLGPFEEKCINPRSEQGPLIPSTLFSINAMHCVGMCQNNLRLSPFKRALMEGLQFLFDGPLNALYGKWMQEKEPDKPTRRLVFTYFQEAIRAAMVMSGSMTGPNEFERFREHGHTFMGLLDKQHLEVITEQAKVLRENLLLSRLLVLTGEFPQTFDASKPVDNALQWMVAHLREGLAAETLLPALQEGINSLRPILRRIETVMLENQASKAELVQALKEGKDKIFDRISLKALLCESMEKSPHHRKHPTGFWKSKKSATLERNRLGFTQLLEAFALAFEAREYRAYVSILKPEVDKDIYCSKAIANAFRAVLEDTRGESPEARVKALVESVKRHINDIPLQAREAQVPCSSSSVKGPA</sequence>
<comment type="caution">
    <text evidence="2">The sequence shown here is derived from an EMBL/GenBank/DDBJ whole genome shotgun (WGS) entry which is preliminary data.</text>
</comment>
<reference evidence="2 3" key="1">
    <citation type="submission" date="2015-11" db="EMBL/GenBank/DDBJ databases">
        <title>Genomic analysis of 38 Legionella species identifies large and diverse effector repertoires.</title>
        <authorList>
            <person name="Burstein D."/>
            <person name="Amaro F."/>
            <person name="Zusman T."/>
            <person name="Lifshitz Z."/>
            <person name="Cohen O."/>
            <person name="Gilbert J.A."/>
            <person name="Pupko T."/>
            <person name="Shuman H.A."/>
            <person name="Segal G."/>
        </authorList>
    </citation>
    <scope>NUCLEOTIDE SEQUENCE [LARGE SCALE GENOMIC DNA]</scope>
    <source>
        <strain evidence="2 3">ATCC 49504</strain>
    </source>
</reference>
<gene>
    <name evidence="2" type="ORF">Lgee_1696</name>
</gene>
<feature type="compositionally biased region" description="Polar residues" evidence="1">
    <location>
        <begin position="93"/>
        <end position="115"/>
    </location>
</feature>
<organism evidence="2 3">
    <name type="scientific">Legionella geestiana</name>
    <dbReference type="NCBI Taxonomy" id="45065"/>
    <lineage>
        <taxon>Bacteria</taxon>
        <taxon>Pseudomonadati</taxon>
        <taxon>Pseudomonadota</taxon>
        <taxon>Gammaproteobacteria</taxon>
        <taxon>Legionellales</taxon>
        <taxon>Legionellaceae</taxon>
        <taxon>Legionella</taxon>
    </lineage>
</organism>
<dbReference type="Proteomes" id="UP000054785">
    <property type="component" value="Unassembled WGS sequence"/>
</dbReference>
<evidence type="ECO:0000313" key="3">
    <source>
        <dbReference type="Proteomes" id="UP000054785"/>
    </source>
</evidence>
<dbReference type="RefSeq" id="WP_028386836.1">
    <property type="nucleotide sequence ID" value="NZ_CAAAHN010000033.1"/>
</dbReference>